<comment type="similarity">
    <text evidence="2">Belongs to the HFCD (homooligomeric flavin containing Cys decarboxylase) superfamily.</text>
</comment>
<evidence type="ECO:0000313" key="4">
    <source>
        <dbReference type="EMBL" id="KAK8092750.1"/>
    </source>
</evidence>
<protein>
    <submittedName>
        <fullName evidence="4">Thymidylate synthase</fullName>
    </submittedName>
</protein>
<accession>A0AAW0Q5K7</accession>
<dbReference type="PANTHER" id="PTHR14359">
    <property type="entry name" value="HOMO-OLIGOMERIC FLAVIN CONTAINING CYS DECARBOXYLASE FAMILY"/>
    <property type="match status" value="1"/>
</dbReference>
<feature type="domain" description="Flavoprotein" evidence="3">
    <location>
        <begin position="34"/>
        <end position="262"/>
    </location>
</feature>
<dbReference type="Proteomes" id="UP001392437">
    <property type="component" value="Unassembled WGS sequence"/>
</dbReference>
<gene>
    <name evidence="4" type="ORF">PG999_014337</name>
</gene>
<dbReference type="Gene3D" id="3.40.50.1950">
    <property type="entry name" value="Flavin prenyltransferase-like"/>
    <property type="match status" value="1"/>
</dbReference>
<dbReference type="GO" id="GO:0071513">
    <property type="term" value="C:phosphopantothenoylcysteine decarboxylase complex"/>
    <property type="evidence" value="ECO:0007669"/>
    <property type="project" value="TreeGrafter"/>
</dbReference>
<dbReference type="GO" id="GO:0015937">
    <property type="term" value="P:coenzyme A biosynthetic process"/>
    <property type="evidence" value="ECO:0007669"/>
    <property type="project" value="UniProtKB-KW"/>
</dbReference>
<organism evidence="4 5">
    <name type="scientific">Apiospora kogelbergensis</name>
    <dbReference type="NCBI Taxonomy" id="1337665"/>
    <lineage>
        <taxon>Eukaryota</taxon>
        <taxon>Fungi</taxon>
        <taxon>Dikarya</taxon>
        <taxon>Ascomycota</taxon>
        <taxon>Pezizomycotina</taxon>
        <taxon>Sordariomycetes</taxon>
        <taxon>Xylariomycetidae</taxon>
        <taxon>Amphisphaeriales</taxon>
        <taxon>Apiosporaceae</taxon>
        <taxon>Apiospora</taxon>
    </lineage>
</organism>
<dbReference type="Pfam" id="PF02441">
    <property type="entry name" value="Flavoprotein"/>
    <property type="match status" value="1"/>
</dbReference>
<dbReference type="PANTHER" id="PTHR14359:SF6">
    <property type="entry name" value="PHOSPHOPANTOTHENOYLCYSTEINE DECARBOXYLASE"/>
    <property type="match status" value="1"/>
</dbReference>
<keyword evidence="1" id="KW-0173">Coenzyme A biosynthesis</keyword>
<reference evidence="4 5" key="1">
    <citation type="submission" date="2023-01" db="EMBL/GenBank/DDBJ databases">
        <title>Analysis of 21 Apiospora genomes using comparative genomics revels a genus with tremendous synthesis potential of carbohydrate active enzymes and secondary metabolites.</title>
        <authorList>
            <person name="Sorensen T."/>
        </authorList>
    </citation>
    <scope>NUCLEOTIDE SEQUENCE [LARGE SCALE GENOMIC DNA]</scope>
    <source>
        <strain evidence="4 5">CBS 117206</strain>
    </source>
</reference>
<keyword evidence="5" id="KW-1185">Reference proteome</keyword>
<proteinExistence type="inferred from homology"/>
<dbReference type="InterPro" id="IPR003382">
    <property type="entry name" value="Flavoprotein"/>
</dbReference>
<dbReference type="InterPro" id="IPR036551">
    <property type="entry name" value="Flavin_trans-like"/>
</dbReference>
<evidence type="ECO:0000256" key="1">
    <source>
        <dbReference type="ARBA" id="ARBA00022993"/>
    </source>
</evidence>
<dbReference type="EMBL" id="JAQQWP010000012">
    <property type="protein sequence ID" value="KAK8092750.1"/>
    <property type="molecule type" value="Genomic_DNA"/>
</dbReference>
<evidence type="ECO:0000259" key="3">
    <source>
        <dbReference type="Pfam" id="PF02441"/>
    </source>
</evidence>
<dbReference type="GO" id="GO:0010181">
    <property type="term" value="F:FMN binding"/>
    <property type="evidence" value="ECO:0007669"/>
    <property type="project" value="TreeGrafter"/>
</dbReference>
<dbReference type="AlphaFoldDB" id="A0AAW0Q5K7"/>
<dbReference type="GO" id="GO:0004633">
    <property type="term" value="F:phosphopantothenoylcysteine decarboxylase activity"/>
    <property type="evidence" value="ECO:0007669"/>
    <property type="project" value="TreeGrafter"/>
</dbReference>
<evidence type="ECO:0000313" key="5">
    <source>
        <dbReference type="Proteomes" id="UP001392437"/>
    </source>
</evidence>
<evidence type="ECO:0000256" key="2">
    <source>
        <dbReference type="ARBA" id="ARBA00038350"/>
    </source>
</evidence>
<comment type="caution">
    <text evidence="4">The sequence shown here is derived from an EMBL/GenBank/DDBJ whole genome shotgun (WGS) entry which is preliminary data.</text>
</comment>
<name>A0AAW0Q5K7_9PEZI</name>
<sequence length="270" mass="29358">MLQYISSHHDAHHIRRESTSLAALTAALLDGKTHLLLAASGSVATIKLPLMVQALSSHPNLSIRILLTPSASRFLAGQSAEQPTVSSLRHLPNVDAVYVDEDEWKEPWKRGNAILHIELRRWADLLVIAPLSANTMAKIVNGMADGILTSVVRAWDARGELDTDVAQLQQQQQSNGAATNGASSRVKKTKHILVAPAMNTAMWRHPITAKQIRVLEDEYGVANADGTGWFEVLAPQKKTLACGDVGDGAMMEWTEIVRVVEERLGLGASE</sequence>
<dbReference type="SUPFAM" id="SSF52507">
    <property type="entry name" value="Homo-oligomeric flavin-containing Cys decarboxylases, HFCD"/>
    <property type="match status" value="1"/>
</dbReference>